<gene>
    <name evidence="3" type="ORF">SMF913_25011</name>
</gene>
<dbReference type="InterPro" id="IPR002525">
    <property type="entry name" value="Transp_IS110-like_N"/>
</dbReference>
<name>A0A2J7YNF3_STRMQ</name>
<comment type="caution">
    <text evidence="3">The sequence shown here is derived from an EMBL/GenBank/DDBJ whole genome shotgun (WGS) entry which is preliminary data.</text>
</comment>
<dbReference type="GO" id="GO:0006313">
    <property type="term" value="P:DNA transposition"/>
    <property type="evidence" value="ECO:0007669"/>
    <property type="project" value="InterPro"/>
</dbReference>
<reference evidence="3 4" key="1">
    <citation type="submission" date="2015-09" db="EMBL/GenBank/DDBJ databases">
        <title>Genome sequence, genome mining and natural product profiling of a biocontrol bacterium Streptomyces malaysiensis F913.</title>
        <authorList>
            <person name="Xu Y."/>
            <person name="Wei J."/>
            <person name="Xie J."/>
            <person name="Li T."/>
            <person name="Zhou Z."/>
        </authorList>
    </citation>
    <scope>NUCLEOTIDE SEQUENCE [LARGE SCALE GENOMIC DNA]</scope>
    <source>
        <strain evidence="3 4">F913</strain>
    </source>
</reference>
<feature type="region of interest" description="Disordered" evidence="1">
    <location>
        <begin position="71"/>
        <end position="98"/>
    </location>
</feature>
<evidence type="ECO:0000259" key="2">
    <source>
        <dbReference type="Pfam" id="PF01548"/>
    </source>
</evidence>
<dbReference type="GO" id="GO:0004803">
    <property type="term" value="F:transposase activity"/>
    <property type="evidence" value="ECO:0007669"/>
    <property type="project" value="InterPro"/>
</dbReference>
<keyword evidence="4" id="KW-1185">Reference proteome</keyword>
<evidence type="ECO:0000313" key="4">
    <source>
        <dbReference type="Proteomes" id="UP000236520"/>
    </source>
</evidence>
<proteinExistence type="predicted"/>
<dbReference type="Proteomes" id="UP000236520">
    <property type="component" value="Unassembled WGS sequence"/>
</dbReference>
<evidence type="ECO:0000313" key="3">
    <source>
        <dbReference type="EMBL" id="PNG89546.1"/>
    </source>
</evidence>
<protein>
    <recommendedName>
        <fullName evidence="2">Transposase IS110-like N-terminal domain-containing protein</fullName>
    </recommendedName>
</protein>
<dbReference type="Pfam" id="PF01548">
    <property type="entry name" value="DEDD_Tnp_IS110"/>
    <property type="match status" value="1"/>
</dbReference>
<sequence>MRKDLGLLRPGDEIAVDLRTLTARRLDLVNDRTRQTNRQWAQLLEFFPALERALNLSKKGPVVLLTSYQVPARHPSQRGHADRNLAEEPQGEERGCAR</sequence>
<dbReference type="GO" id="GO:0003677">
    <property type="term" value="F:DNA binding"/>
    <property type="evidence" value="ECO:0007669"/>
    <property type="project" value="InterPro"/>
</dbReference>
<feature type="compositionally biased region" description="Basic and acidic residues" evidence="1">
    <location>
        <begin position="79"/>
        <end position="98"/>
    </location>
</feature>
<organism evidence="3 4">
    <name type="scientific">Streptomyces malaysiensis</name>
    <dbReference type="NCBI Taxonomy" id="92644"/>
    <lineage>
        <taxon>Bacteria</taxon>
        <taxon>Bacillati</taxon>
        <taxon>Actinomycetota</taxon>
        <taxon>Actinomycetes</taxon>
        <taxon>Kitasatosporales</taxon>
        <taxon>Streptomycetaceae</taxon>
        <taxon>Streptomyces</taxon>
        <taxon>Streptomyces violaceusniger group</taxon>
    </lineage>
</organism>
<dbReference type="AlphaFoldDB" id="A0A2J7YNF3"/>
<feature type="domain" description="Transposase IS110-like N-terminal" evidence="2">
    <location>
        <begin position="1"/>
        <end position="48"/>
    </location>
</feature>
<dbReference type="EMBL" id="LJIW01000002">
    <property type="protein sequence ID" value="PNG89546.1"/>
    <property type="molecule type" value="Genomic_DNA"/>
</dbReference>
<accession>A0A2J7YNF3</accession>
<evidence type="ECO:0000256" key="1">
    <source>
        <dbReference type="SAM" id="MobiDB-lite"/>
    </source>
</evidence>